<organism evidence="2 3">
    <name type="scientific">Brassica carinata</name>
    <name type="common">Ethiopian mustard</name>
    <name type="synonym">Abyssinian cabbage</name>
    <dbReference type="NCBI Taxonomy" id="52824"/>
    <lineage>
        <taxon>Eukaryota</taxon>
        <taxon>Viridiplantae</taxon>
        <taxon>Streptophyta</taxon>
        <taxon>Embryophyta</taxon>
        <taxon>Tracheophyta</taxon>
        <taxon>Spermatophyta</taxon>
        <taxon>Magnoliopsida</taxon>
        <taxon>eudicotyledons</taxon>
        <taxon>Gunneridae</taxon>
        <taxon>Pentapetalae</taxon>
        <taxon>rosids</taxon>
        <taxon>malvids</taxon>
        <taxon>Brassicales</taxon>
        <taxon>Brassicaceae</taxon>
        <taxon>Brassiceae</taxon>
        <taxon>Brassica</taxon>
    </lineage>
</organism>
<dbReference type="Proteomes" id="UP000886595">
    <property type="component" value="Unassembled WGS sequence"/>
</dbReference>
<dbReference type="EMBL" id="JAAMPC010000010">
    <property type="protein sequence ID" value="KAG2289967.1"/>
    <property type="molecule type" value="Genomic_DNA"/>
</dbReference>
<sequence>MENEDGGGRENRRKSLRQSKNYGVVVGGSVSPRRSSRNRTTSPEDEATGMAKRLGTPEMELLLGSCFGGLFRIPALRLFAGKVVHSMMTRQVVTKKVRDVARFWWETTAFLSCGVR</sequence>
<accession>A0A8X7UT60</accession>
<evidence type="ECO:0000256" key="1">
    <source>
        <dbReference type="SAM" id="MobiDB-lite"/>
    </source>
</evidence>
<dbReference type="AlphaFoldDB" id="A0A8X7UT60"/>
<proteinExistence type="predicted"/>
<reference evidence="2 3" key="1">
    <citation type="submission" date="2020-02" db="EMBL/GenBank/DDBJ databases">
        <authorList>
            <person name="Ma Q."/>
            <person name="Huang Y."/>
            <person name="Song X."/>
            <person name="Pei D."/>
        </authorList>
    </citation>
    <scope>NUCLEOTIDE SEQUENCE [LARGE SCALE GENOMIC DNA]</scope>
    <source>
        <strain evidence="2">Sxm20200214</strain>
        <tissue evidence="2">Leaf</tissue>
    </source>
</reference>
<feature type="region of interest" description="Disordered" evidence="1">
    <location>
        <begin position="1"/>
        <end position="53"/>
    </location>
</feature>
<feature type="compositionally biased region" description="Low complexity" evidence="1">
    <location>
        <begin position="23"/>
        <end position="33"/>
    </location>
</feature>
<evidence type="ECO:0000313" key="2">
    <source>
        <dbReference type="EMBL" id="KAG2289967.1"/>
    </source>
</evidence>
<comment type="caution">
    <text evidence="2">The sequence shown here is derived from an EMBL/GenBank/DDBJ whole genome shotgun (WGS) entry which is preliminary data.</text>
</comment>
<gene>
    <name evidence="2" type="ORF">Bca52824_049571</name>
</gene>
<name>A0A8X7UT60_BRACI</name>
<feature type="compositionally biased region" description="Basic and acidic residues" evidence="1">
    <location>
        <begin position="1"/>
        <end position="10"/>
    </location>
</feature>
<keyword evidence="3" id="KW-1185">Reference proteome</keyword>
<evidence type="ECO:0000313" key="3">
    <source>
        <dbReference type="Proteomes" id="UP000886595"/>
    </source>
</evidence>
<protein>
    <submittedName>
        <fullName evidence="2">Uncharacterized protein</fullName>
    </submittedName>
</protein>